<dbReference type="EMBL" id="CAFZ01000043">
    <property type="protein sequence ID" value="CCA68946.1"/>
    <property type="molecule type" value="Genomic_DNA"/>
</dbReference>
<name>G4TCB1_SERID</name>
<sequence length="670" mass="74916">MNEISEDEYNHASQGVEALLAGDLQRAIQAFQSSESPLDQLGLGASVLLQICLCFKGVNTQQGSDALKKAEEELSRRRKSAAATPKTANSASRFPPGLEWEILHAYVVVLQALFHTFSQSYYGFLQAIYEVNSAHSKFVKLQKVVFPTGIEHKMPKGHATLDVSSKAEISSPLTTPSTPTSGFFSRIIGFRSRETTAPSQSEGDEKNEQQDLDGFREEMIICGTAFGNFLPPKARFVIPGSPAMVIEAPRQEYRWRIRIQNQSQLVVVFYHGYLPRSLAWQADLAVLNSDDLEIIQRLGARYPASLLWVVSEAQIYHANDQPKKAISLVEGALSTSTNSIKLGSTFSKGNGQPARLIQLDQMMLSEYVWFLMSQGRYLDAGIGFCEMLRLNGSSRNLLRLMIAGCYIRAGYTELAQETLKQIVASMEKKKNDGHKTDSNSIPNVFLNHWMELWEEKRARRGDDAELVDVISVNPVDELVIVWDNFYRNTSDNTQAIVCELCVWKPRIHIHDSSIAQYEGVSIKEEKEDSFEDLAESNMDLNTPDERASRWLILGTLYGTRGESETARSYLRDAMEGETVWIKTWISPLAAYELAVVDLREAEAGDTGAKEGEQETAQARKERWRQAFLRATSSLDRCATLVAGTALAGRLESKVDLTKDEIAQRRAMLGL</sequence>
<dbReference type="GO" id="GO:0005829">
    <property type="term" value="C:cytosol"/>
    <property type="evidence" value="ECO:0007669"/>
    <property type="project" value="TreeGrafter"/>
</dbReference>
<dbReference type="Proteomes" id="UP000007148">
    <property type="component" value="Unassembled WGS sequence"/>
</dbReference>
<dbReference type="FunCoup" id="G4TCB1">
    <property type="interactions" value="62"/>
</dbReference>
<evidence type="ECO:0000313" key="2">
    <source>
        <dbReference type="Proteomes" id="UP000007148"/>
    </source>
</evidence>
<evidence type="ECO:0000313" key="1">
    <source>
        <dbReference type="EMBL" id="CCA68946.1"/>
    </source>
</evidence>
<dbReference type="eggNOG" id="KOG3783">
    <property type="taxonomic scope" value="Eukaryota"/>
</dbReference>
<dbReference type="OrthoDB" id="2154985at2759"/>
<comment type="caution">
    <text evidence="1">The sequence shown here is derived from an EMBL/GenBank/DDBJ whole genome shotgun (WGS) entry which is preliminary data.</text>
</comment>
<dbReference type="AlphaFoldDB" id="G4TCB1"/>
<dbReference type="HOGENOM" id="CLU_023297_0_0_1"/>
<dbReference type="GO" id="GO:0005741">
    <property type="term" value="C:mitochondrial outer membrane"/>
    <property type="evidence" value="ECO:0007669"/>
    <property type="project" value="TreeGrafter"/>
</dbReference>
<gene>
    <name evidence="1" type="ORF">PIIN_02806</name>
</gene>
<proteinExistence type="predicted"/>
<accession>G4TCB1</accession>
<dbReference type="PANTHER" id="PTHR31859:SF1">
    <property type="entry name" value="TETRATRICOPEPTIDE REPEAT PROTEIN 39C"/>
    <property type="match status" value="1"/>
</dbReference>
<reference evidence="1 2" key="1">
    <citation type="journal article" date="2011" name="PLoS Pathog.">
        <title>Endophytic Life Strategies Decoded by Genome and Transcriptome Analyses of the Mutualistic Root Symbiont Piriformospora indica.</title>
        <authorList>
            <person name="Zuccaro A."/>
            <person name="Lahrmann U."/>
            <person name="Guldener U."/>
            <person name="Langen G."/>
            <person name="Pfiffi S."/>
            <person name="Biedenkopf D."/>
            <person name="Wong P."/>
            <person name="Samans B."/>
            <person name="Grimm C."/>
            <person name="Basiewicz M."/>
            <person name="Murat C."/>
            <person name="Martin F."/>
            <person name="Kogel K.H."/>
        </authorList>
    </citation>
    <scope>NUCLEOTIDE SEQUENCE [LARGE SCALE GENOMIC DNA]</scope>
    <source>
        <strain evidence="1 2">DSM 11827</strain>
    </source>
</reference>
<dbReference type="PANTHER" id="PTHR31859">
    <property type="entry name" value="TETRATRICOPEPTIDE REPEAT PROTEIN 39 FAMILY MEMBER"/>
    <property type="match status" value="1"/>
</dbReference>
<dbReference type="Pfam" id="PF10300">
    <property type="entry name" value="Iml2-TPR_39"/>
    <property type="match status" value="2"/>
</dbReference>
<protein>
    <submittedName>
        <fullName evidence="1">Related to mitochondrial outer membrane protein IML2-Coprinopsis cinerea</fullName>
    </submittedName>
</protein>
<dbReference type="InParanoid" id="G4TCB1"/>
<organism evidence="1 2">
    <name type="scientific">Serendipita indica (strain DSM 11827)</name>
    <name type="common">Root endophyte fungus</name>
    <name type="synonym">Piriformospora indica</name>
    <dbReference type="NCBI Taxonomy" id="1109443"/>
    <lineage>
        <taxon>Eukaryota</taxon>
        <taxon>Fungi</taxon>
        <taxon>Dikarya</taxon>
        <taxon>Basidiomycota</taxon>
        <taxon>Agaricomycotina</taxon>
        <taxon>Agaricomycetes</taxon>
        <taxon>Sebacinales</taxon>
        <taxon>Serendipitaceae</taxon>
        <taxon>Serendipita</taxon>
    </lineage>
</organism>
<dbReference type="GO" id="GO:0005634">
    <property type="term" value="C:nucleus"/>
    <property type="evidence" value="ECO:0007669"/>
    <property type="project" value="TreeGrafter"/>
</dbReference>
<dbReference type="InterPro" id="IPR019412">
    <property type="entry name" value="IML2/TPR_39"/>
</dbReference>
<keyword evidence="2" id="KW-1185">Reference proteome</keyword>